<evidence type="ECO:0000313" key="3">
    <source>
        <dbReference type="Proteomes" id="UP000436088"/>
    </source>
</evidence>
<comment type="caution">
    <text evidence="2">The sequence shown here is derived from an EMBL/GenBank/DDBJ whole genome shotgun (WGS) entry which is preliminary data.</text>
</comment>
<dbReference type="PANTHER" id="PTHR36750">
    <property type="entry name" value="SEC-C MOTIF PROTEIN"/>
    <property type="match status" value="1"/>
</dbReference>
<accession>A0A6A2XHE5</accession>
<dbReference type="Pfam" id="PF02810">
    <property type="entry name" value="SEC-C"/>
    <property type="match status" value="1"/>
</dbReference>
<dbReference type="PANTHER" id="PTHR36750:SF1">
    <property type="entry name" value="SEC-C MOTIF PROTEIN"/>
    <property type="match status" value="1"/>
</dbReference>
<protein>
    <submittedName>
        <fullName evidence="2">14-3-3 protein SGF14e</fullName>
    </submittedName>
</protein>
<feature type="region of interest" description="Disordered" evidence="1">
    <location>
        <begin position="204"/>
        <end position="253"/>
    </location>
</feature>
<evidence type="ECO:0000256" key="1">
    <source>
        <dbReference type="SAM" id="MobiDB-lite"/>
    </source>
</evidence>
<evidence type="ECO:0000313" key="2">
    <source>
        <dbReference type="EMBL" id="KAE8655797.1"/>
    </source>
</evidence>
<dbReference type="AlphaFoldDB" id="A0A6A2XHE5"/>
<organism evidence="2 3">
    <name type="scientific">Hibiscus syriacus</name>
    <name type="common">Rose of Sharon</name>
    <dbReference type="NCBI Taxonomy" id="106335"/>
    <lineage>
        <taxon>Eukaryota</taxon>
        <taxon>Viridiplantae</taxon>
        <taxon>Streptophyta</taxon>
        <taxon>Embryophyta</taxon>
        <taxon>Tracheophyta</taxon>
        <taxon>Spermatophyta</taxon>
        <taxon>Magnoliopsida</taxon>
        <taxon>eudicotyledons</taxon>
        <taxon>Gunneridae</taxon>
        <taxon>Pentapetalae</taxon>
        <taxon>rosids</taxon>
        <taxon>malvids</taxon>
        <taxon>Malvales</taxon>
        <taxon>Malvaceae</taxon>
        <taxon>Malvoideae</taxon>
        <taxon>Hibiscus</taxon>
    </lineage>
</organism>
<sequence length="389" mass="44220">MTPHHQQSSEGVTGSMCWLSLKCPSIPSRNCSNLFHAQREATHLTLCLYRIIHRSHPPPLSLLGLSTVHRPSLPRSPSPSFQSMPIMATSFFRLRPSDFSPCSMHSTASDHTLKRVNLGFWFAQAFKIVIRSNRPLILGPYISHLASRIANFDVTRRRESKFKGFHRYSSFSIHDHRLYRVIELDNGLVALLVHDPQIYPNRLPEGSHLLDKAKNESGTEDNGEDEDDDENGYEDGDDKEEEDTDDEKHIEEKVVQSKKEYIAGRTSEATFDDVFEKKIAIFRYLGGCEPTGENLQLSHKKEAAKQCDYTLLDVENALSKFTWAKEVHKKMVKLKEEGKPMPKNFPEVQKLMGSTPLDLAKYNMAESGQMSRNAPCPCGSNKRYKRLVG</sequence>
<dbReference type="EMBL" id="VEPZ02001775">
    <property type="protein sequence ID" value="KAE8655797.1"/>
    <property type="molecule type" value="Genomic_DNA"/>
</dbReference>
<gene>
    <name evidence="2" type="ORF">F3Y22_tig00117017pilonHSYRG00392</name>
</gene>
<dbReference type="Proteomes" id="UP000436088">
    <property type="component" value="Unassembled WGS sequence"/>
</dbReference>
<feature type="compositionally biased region" description="Basic and acidic residues" evidence="1">
    <location>
        <begin position="208"/>
        <end position="217"/>
    </location>
</feature>
<dbReference type="Gene3D" id="3.10.450.50">
    <property type="match status" value="1"/>
</dbReference>
<feature type="compositionally biased region" description="Acidic residues" evidence="1">
    <location>
        <begin position="218"/>
        <end position="245"/>
    </location>
</feature>
<reference evidence="2" key="1">
    <citation type="submission" date="2019-09" db="EMBL/GenBank/DDBJ databases">
        <title>Draft genome information of white flower Hibiscus syriacus.</title>
        <authorList>
            <person name="Kim Y.-M."/>
        </authorList>
    </citation>
    <scope>NUCLEOTIDE SEQUENCE [LARGE SCALE GENOMIC DNA]</scope>
    <source>
        <strain evidence="2">YM2019G1</strain>
    </source>
</reference>
<proteinExistence type="predicted"/>
<name>A0A6A2XHE5_HIBSY</name>
<keyword evidence="3" id="KW-1185">Reference proteome</keyword>
<dbReference type="InterPro" id="IPR004027">
    <property type="entry name" value="SEC_C_motif"/>
</dbReference>